<dbReference type="EMBL" id="JAKZMM010000006">
    <property type="protein sequence ID" value="MCJ2379701.1"/>
    <property type="molecule type" value="Genomic_DNA"/>
</dbReference>
<comment type="caution">
    <text evidence="11">The sequence shown here is derived from an EMBL/GenBank/DDBJ whole genome shotgun (WGS) entry which is preliminary data.</text>
</comment>
<evidence type="ECO:0000256" key="4">
    <source>
        <dbReference type="ARBA" id="ARBA00022475"/>
    </source>
</evidence>
<keyword evidence="5 9" id="KW-0812">Transmembrane</keyword>
<evidence type="ECO:0000256" key="1">
    <source>
        <dbReference type="ARBA" id="ARBA00004651"/>
    </source>
</evidence>
<evidence type="ECO:0000256" key="5">
    <source>
        <dbReference type="ARBA" id="ARBA00022692"/>
    </source>
</evidence>
<name>A0ABT0BY79_9BACT</name>
<keyword evidence="6 9" id="KW-1133">Transmembrane helix</keyword>
<keyword evidence="12" id="KW-1185">Reference proteome</keyword>
<proteinExistence type="inferred from homology"/>
<dbReference type="Pfam" id="PF00083">
    <property type="entry name" value="Sugar_tr"/>
    <property type="match status" value="1"/>
</dbReference>
<dbReference type="Proteomes" id="UP001165444">
    <property type="component" value="Unassembled WGS sequence"/>
</dbReference>
<dbReference type="NCBIfam" id="TIGR00879">
    <property type="entry name" value="SP"/>
    <property type="match status" value="1"/>
</dbReference>
<dbReference type="InterPro" id="IPR020846">
    <property type="entry name" value="MFS_dom"/>
</dbReference>
<comment type="subcellular location">
    <subcellularLocation>
        <location evidence="1">Cell membrane</location>
        <topology evidence="1">Multi-pass membrane protein</topology>
    </subcellularLocation>
</comment>
<evidence type="ECO:0000256" key="3">
    <source>
        <dbReference type="ARBA" id="ARBA00022448"/>
    </source>
</evidence>
<feature type="transmembrane region" description="Helical" evidence="9">
    <location>
        <begin position="326"/>
        <end position="349"/>
    </location>
</feature>
<dbReference type="CDD" id="cd17359">
    <property type="entry name" value="MFS_XylE_like"/>
    <property type="match status" value="1"/>
</dbReference>
<dbReference type="SUPFAM" id="SSF103473">
    <property type="entry name" value="MFS general substrate transporter"/>
    <property type="match status" value="1"/>
</dbReference>
<dbReference type="RefSeq" id="WP_243323449.1">
    <property type="nucleotide sequence ID" value="NZ_JAKZMM010000006.1"/>
</dbReference>
<organism evidence="11 12">
    <name type="scientific">Parabacteroides faecalis</name>
    <dbReference type="NCBI Taxonomy" id="2924040"/>
    <lineage>
        <taxon>Bacteria</taxon>
        <taxon>Pseudomonadati</taxon>
        <taxon>Bacteroidota</taxon>
        <taxon>Bacteroidia</taxon>
        <taxon>Bacteroidales</taxon>
        <taxon>Tannerellaceae</taxon>
        <taxon>Parabacteroides</taxon>
    </lineage>
</organism>
<evidence type="ECO:0000256" key="2">
    <source>
        <dbReference type="ARBA" id="ARBA00010992"/>
    </source>
</evidence>
<feature type="transmembrane region" description="Helical" evidence="9">
    <location>
        <begin position="47"/>
        <end position="67"/>
    </location>
</feature>
<feature type="transmembrane region" description="Helical" evidence="9">
    <location>
        <begin position="390"/>
        <end position="410"/>
    </location>
</feature>
<keyword evidence="3 8" id="KW-0813">Transport</keyword>
<evidence type="ECO:0000256" key="6">
    <source>
        <dbReference type="ARBA" id="ARBA00022989"/>
    </source>
</evidence>
<protein>
    <submittedName>
        <fullName evidence="11">Sugar porter family MFS transporter</fullName>
    </submittedName>
</protein>
<accession>A0ABT0BY79</accession>
<feature type="transmembrane region" description="Helical" evidence="9">
    <location>
        <begin position="7"/>
        <end position="27"/>
    </location>
</feature>
<comment type="similarity">
    <text evidence="2 8">Belongs to the major facilitator superfamily. Sugar transporter (TC 2.A.1.1) family.</text>
</comment>
<dbReference type="PROSITE" id="PS50850">
    <property type="entry name" value="MFS"/>
    <property type="match status" value="1"/>
</dbReference>
<keyword evidence="4" id="KW-1003">Cell membrane</keyword>
<feature type="transmembrane region" description="Helical" evidence="9">
    <location>
        <begin position="355"/>
        <end position="378"/>
    </location>
</feature>
<feature type="domain" description="Major facilitator superfamily (MFS) profile" evidence="10">
    <location>
        <begin position="11"/>
        <end position="444"/>
    </location>
</feature>
<dbReference type="PROSITE" id="PS00216">
    <property type="entry name" value="SUGAR_TRANSPORT_1"/>
    <property type="match status" value="2"/>
</dbReference>
<feature type="transmembrane region" description="Helical" evidence="9">
    <location>
        <begin position="104"/>
        <end position="125"/>
    </location>
</feature>
<evidence type="ECO:0000256" key="9">
    <source>
        <dbReference type="SAM" id="Phobius"/>
    </source>
</evidence>
<dbReference type="InterPro" id="IPR047984">
    <property type="entry name" value="XylE-like"/>
</dbReference>
<evidence type="ECO:0000256" key="8">
    <source>
        <dbReference type="RuleBase" id="RU003346"/>
    </source>
</evidence>
<evidence type="ECO:0000256" key="7">
    <source>
        <dbReference type="ARBA" id="ARBA00023136"/>
    </source>
</evidence>
<keyword evidence="7 9" id="KW-0472">Membrane</keyword>
<dbReference type="InterPro" id="IPR005829">
    <property type="entry name" value="Sugar_transporter_CS"/>
</dbReference>
<dbReference type="InterPro" id="IPR005828">
    <property type="entry name" value="MFS_sugar_transport-like"/>
</dbReference>
<dbReference type="PRINTS" id="PR00171">
    <property type="entry name" value="SUGRTRNSPORT"/>
</dbReference>
<dbReference type="InterPro" id="IPR036259">
    <property type="entry name" value="MFS_trans_sf"/>
</dbReference>
<feature type="transmembrane region" description="Helical" evidence="9">
    <location>
        <begin position="297"/>
        <end position="319"/>
    </location>
</feature>
<feature type="transmembrane region" description="Helical" evidence="9">
    <location>
        <begin position="79"/>
        <end position="98"/>
    </location>
</feature>
<evidence type="ECO:0000313" key="12">
    <source>
        <dbReference type="Proteomes" id="UP001165444"/>
    </source>
</evidence>
<dbReference type="PANTHER" id="PTHR48020">
    <property type="entry name" value="PROTON MYO-INOSITOL COTRANSPORTER"/>
    <property type="match status" value="1"/>
</dbReference>
<dbReference type="InterPro" id="IPR003663">
    <property type="entry name" value="Sugar/inositol_transpt"/>
</dbReference>
<sequence>MKQTTAYLLLICLVSAMGGLLFGYDWVVIGGAKIFYEPFFQLENSAALRGWAMSSALIGCLVGALLSGKWSDRYGRKKMLIMAAFLFILSAVGTGATSDFNWFIIYRIIGGLGIGIASNVSPVYIAEVSPASIRGKLVSLNQLTIVLGILFAQIANWLIGDGFTAPDGTLTADGIEWAWRWMFWAELIPAVLFFILAFIIPESPRWLAAFGQEEKARRILVRIGGDEFAEQTLTDARQATQTKTEEVHWKALAKPDVRNVLLIGIVLAIFQQWCGINVIFNYAHEIFSAAGYAVSDVLMNIVVTGITNVIFTFVAIYTVDKLGRRSLMLIGSAGLTLIYLILGTCYYFGFSGWPMLLLVVLAIACYAMSLAPVVWVVLSEIFPARIRGMAMALSTFFLWVACFILTYTFPILNETAGASGTFWLYGLICLAGGLFIRIKLPETKGKTLGEIEKELVK</sequence>
<feature type="transmembrane region" description="Helical" evidence="9">
    <location>
        <begin position="137"/>
        <end position="159"/>
    </location>
</feature>
<evidence type="ECO:0000259" key="10">
    <source>
        <dbReference type="PROSITE" id="PS50850"/>
    </source>
</evidence>
<feature type="transmembrane region" description="Helical" evidence="9">
    <location>
        <begin position="422"/>
        <end position="440"/>
    </location>
</feature>
<dbReference type="PANTHER" id="PTHR48020:SF12">
    <property type="entry name" value="PROTON MYO-INOSITOL COTRANSPORTER"/>
    <property type="match status" value="1"/>
</dbReference>
<dbReference type="PROSITE" id="PS00217">
    <property type="entry name" value="SUGAR_TRANSPORT_2"/>
    <property type="match status" value="1"/>
</dbReference>
<evidence type="ECO:0000313" key="11">
    <source>
        <dbReference type="EMBL" id="MCJ2379701.1"/>
    </source>
</evidence>
<dbReference type="Gene3D" id="1.20.1250.20">
    <property type="entry name" value="MFS general substrate transporter like domains"/>
    <property type="match status" value="2"/>
</dbReference>
<feature type="transmembrane region" description="Helical" evidence="9">
    <location>
        <begin position="260"/>
        <end position="282"/>
    </location>
</feature>
<feature type="transmembrane region" description="Helical" evidence="9">
    <location>
        <begin position="179"/>
        <end position="200"/>
    </location>
</feature>
<gene>
    <name evidence="11" type="ORF">MUN53_03615</name>
</gene>
<dbReference type="InterPro" id="IPR050814">
    <property type="entry name" value="Myo-inositol_Transporter"/>
</dbReference>
<reference evidence="11 12" key="1">
    <citation type="submission" date="2022-03" db="EMBL/GenBank/DDBJ databases">
        <title>Parabacteroides sp. nov. isolated from swine feces.</title>
        <authorList>
            <person name="Bak J.E."/>
        </authorList>
    </citation>
    <scope>NUCLEOTIDE SEQUENCE [LARGE SCALE GENOMIC DNA]</scope>
    <source>
        <strain evidence="11 12">AGMB00274</strain>
    </source>
</reference>